<gene>
    <name evidence="3" type="primary">hxlB</name>
    <name evidence="3" type="ORF">ACFQMH_19345</name>
</gene>
<dbReference type="Gene3D" id="3.40.50.10490">
    <property type="entry name" value="Glucose-6-phosphate isomerase like protein, domain 1"/>
    <property type="match status" value="1"/>
</dbReference>
<reference evidence="4" key="1">
    <citation type="journal article" date="2019" name="Int. J. Syst. Evol. Microbiol.">
        <title>The Global Catalogue of Microorganisms (GCM) 10K type strain sequencing project: providing services to taxonomists for standard genome sequencing and annotation.</title>
        <authorList>
            <consortium name="The Broad Institute Genomics Platform"/>
            <consortium name="The Broad Institute Genome Sequencing Center for Infectious Disease"/>
            <person name="Wu L."/>
            <person name="Ma J."/>
        </authorList>
    </citation>
    <scope>NUCLEOTIDE SEQUENCE [LARGE SCALE GENOMIC DNA]</scope>
    <source>
        <strain evidence="4">JCM 4855</strain>
    </source>
</reference>
<dbReference type="InterPro" id="IPR017552">
    <property type="entry name" value="PHI/rmpB"/>
</dbReference>
<dbReference type="PROSITE" id="PS51464">
    <property type="entry name" value="SIS"/>
    <property type="match status" value="1"/>
</dbReference>
<dbReference type="PANTHER" id="PTHR43443:SF1">
    <property type="entry name" value="3-HEXULOSE-6-PHOSPHATE ISOMERASE"/>
    <property type="match status" value="1"/>
</dbReference>
<dbReference type="Pfam" id="PF01380">
    <property type="entry name" value="SIS"/>
    <property type="match status" value="1"/>
</dbReference>
<dbReference type="RefSeq" id="WP_189880506.1">
    <property type="nucleotide sequence ID" value="NZ_BMWA01000043.1"/>
</dbReference>
<dbReference type="InterPro" id="IPR001347">
    <property type="entry name" value="SIS_dom"/>
</dbReference>
<dbReference type="InterPro" id="IPR046348">
    <property type="entry name" value="SIS_dom_sf"/>
</dbReference>
<evidence type="ECO:0000259" key="2">
    <source>
        <dbReference type="PROSITE" id="PS51464"/>
    </source>
</evidence>
<protein>
    <submittedName>
        <fullName evidence="3">6-phospho-3-hexuloisomerase</fullName>
        <ecNumber evidence="3">5.3.1.27</ecNumber>
    </submittedName>
</protein>
<dbReference type="CDD" id="cd05005">
    <property type="entry name" value="SIS_PHI"/>
    <property type="match status" value="1"/>
</dbReference>
<keyword evidence="3" id="KW-0413">Isomerase</keyword>
<dbReference type="GO" id="GO:0043800">
    <property type="term" value="F:6-phospho-3-hexuloisomerase activity"/>
    <property type="evidence" value="ECO:0007669"/>
    <property type="project" value="UniProtKB-EC"/>
</dbReference>
<dbReference type="EMBL" id="JBHSYM010000039">
    <property type="protein sequence ID" value="MFC7013840.1"/>
    <property type="molecule type" value="Genomic_DNA"/>
</dbReference>
<evidence type="ECO:0000313" key="4">
    <source>
        <dbReference type="Proteomes" id="UP001596409"/>
    </source>
</evidence>
<comment type="caution">
    <text evidence="3">The sequence shown here is derived from an EMBL/GenBank/DDBJ whole genome shotgun (WGS) entry which is preliminary data.</text>
</comment>
<dbReference type="PANTHER" id="PTHR43443">
    <property type="entry name" value="3-HEXULOSE-6-PHOSPHATE ISOMERASE"/>
    <property type="match status" value="1"/>
</dbReference>
<dbReference type="NCBIfam" id="TIGR03127">
    <property type="entry name" value="RuMP_HxlB"/>
    <property type="match status" value="1"/>
</dbReference>
<feature type="domain" description="SIS" evidence="2">
    <location>
        <begin position="42"/>
        <end position="184"/>
    </location>
</feature>
<proteinExistence type="inferred from homology"/>
<dbReference type="EC" id="5.3.1.27" evidence="3"/>
<evidence type="ECO:0000313" key="3">
    <source>
        <dbReference type="EMBL" id="MFC7013840.1"/>
    </source>
</evidence>
<dbReference type="SUPFAM" id="SSF53697">
    <property type="entry name" value="SIS domain"/>
    <property type="match status" value="1"/>
</dbReference>
<name>A0ABW2E135_9ACTN</name>
<comment type="similarity">
    <text evidence="1">Belongs to the SIS family. PHI subfamily.</text>
</comment>
<dbReference type="Proteomes" id="UP001596409">
    <property type="component" value="Unassembled WGS sequence"/>
</dbReference>
<evidence type="ECO:0000256" key="1">
    <source>
        <dbReference type="ARBA" id="ARBA00009235"/>
    </source>
</evidence>
<organism evidence="3 4">
    <name type="scientific">Streptomyces viridiviolaceus</name>
    <dbReference type="NCBI Taxonomy" id="68282"/>
    <lineage>
        <taxon>Bacteria</taxon>
        <taxon>Bacillati</taxon>
        <taxon>Actinomycetota</taxon>
        <taxon>Actinomycetes</taxon>
        <taxon>Kitasatosporales</taxon>
        <taxon>Streptomycetaceae</taxon>
        <taxon>Streptomyces</taxon>
    </lineage>
</organism>
<sequence length="197" mass="20513">MSASVSESSATVRHGWRESTAVILSEVAEALAAVDAHEMDLLLSELDSPARVFVFGQGRSGIALRSFAMRLMHLGAEVHVIGETTTPAIRAGDVLIVASGSGSTPSVVAAARTALTVGARVVAVTAVHDSPLAEAASVVVHVPAAAKRDHSLRASVQYAGSLFEQAVSLLADAAFHTLWLRSGATAEDLWDRHANLE</sequence>
<accession>A0ABW2E135</accession>
<keyword evidence="4" id="KW-1185">Reference proteome</keyword>